<dbReference type="NCBIfam" id="NF035944">
    <property type="entry name" value="PEPxxWA-CTERM"/>
    <property type="match status" value="1"/>
</dbReference>
<keyword evidence="1" id="KW-0472">Membrane</keyword>
<dbReference type="EMBL" id="VFSU01000018">
    <property type="protein sequence ID" value="TPE62428.1"/>
    <property type="molecule type" value="Genomic_DNA"/>
</dbReference>
<dbReference type="RefSeq" id="WP_140927492.1">
    <property type="nucleotide sequence ID" value="NZ_VFSU01000018.1"/>
</dbReference>
<proteinExistence type="predicted"/>
<feature type="transmembrane region" description="Helical" evidence="1">
    <location>
        <begin position="272"/>
        <end position="289"/>
    </location>
</feature>
<feature type="domain" description="Ice-binding protein C-terminal" evidence="2">
    <location>
        <begin position="269"/>
        <end position="292"/>
    </location>
</feature>
<dbReference type="Pfam" id="PF20597">
    <property type="entry name" value="pAdhesive_15"/>
    <property type="match status" value="1"/>
</dbReference>
<comment type="caution">
    <text evidence="4">The sequence shown here is derived from an EMBL/GenBank/DDBJ whole genome shotgun (WGS) entry which is preliminary data.</text>
</comment>
<dbReference type="OrthoDB" id="8775303at2"/>
<evidence type="ECO:0000259" key="3">
    <source>
        <dbReference type="Pfam" id="PF20597"/>
    </source>
</evidence>
<dbReference type="InterPro" id="IPR013424">
    <property type="entry name" value="Ice-binding_C"/>
</dbReference>
<accession>A0A501XP39</accession>
<gene>
    <name evidence="4" type="ORF">FJQ54_05880</name>
</gene>
<keyword evidence="5" id="KW-1185">Reference proteome</keyword>
<evidence type="ECO:0000313" key="5">
    <source>
        <dbReference type="Proteomes" id="UP000319897"/>
    </source>
</evidence>
<keyword evidence="1" id="KW-0812">Transmembrane</keyword>
<evidence type="ECO:0000313" key="4">
    <source>
        <dbReference type="EMBL" id="TPE62428.1"/>
    </source>
</evidence>
<reference evidence="4 5" key="1">
    <citation type="submission" date="2019-06" db="EMBL/GenBank/DDBJ databases">
        <authorList>
            <person name="Lee I."/>
            <person name="Jang G.I."/>
            <person name="Hwang C.Y."/>
        </authorList>
    </citation>
    <scope>NUCLEOTIDE SEQUENCE [LARGE SCALE GENOMIC DNA]</scope>
    <source>
        <strain evidence="4 5">PAMC 28131</strain>
    </source>
</reference>
<protein>
    <submittedName>
        <fullName evidence="4">Choice-of-anchor A family protein</fullName>
    </submittedName>
</protein>
<keyword evidence="1" id="KW-1133">Transmembrane helix</keyword>
<evidence type="ECO:0000256" key="1">
    <source>
        <dbReference type="SAM" id="Phobius"/>
    </source>
</evidence>
<sequence length="299" mass="30113">MNNGSNGGVGQVSTNPGALIGGNSTSMNFNWAGSGFDVGGNLTGNSNVGPGQTYNIGGNASGVNGTGGATVKAGGTISGNQNGATFVQGLGTGWNAASTSDVTAAAATSLEADLKALSNALYGLSFTSNPSTVVAGSQGAIFNAALGGNDYALFNINASQLGNEINFNLLDFSAGDATIVINVGGTNITWLSNPVGNYNGSLNQSIIWNFYEATNIDFQRMVHGSILAPFAQIANNTALEGTVVAKSFNMNGEVHLGTDDGNLGFGDVVPEPATWAMMIAGFGLVGAAARRRRRISAAA</sequence>
<dbReference type="InterPro" id="IPR026588">
    <property type="entry name" value="Choice_anch_A"/>
</dbReference>
<evidence type="ECO:0000259" key="2">
    <source>
        <dbReference type="Pfam" id="PF07589"/>
    </source>
</evidence>
<organism evidence="4 5">
    <name type="scientific">Sandaracinobacter neustonicus</name>
    <dbReference type="NCBI Taxonomy" id="1715348"/>
    <lineage>
        <taxon>Bacteria</taxon>
        <taxon>Pseudomonadati</taxon>
        <taxon>Pseudomonadota</taxon>
        <taxon>Alphaproteobacteria</taxon>
        <taxon>Sphingomonadales</taxon>
        <taxon>Sphingosinicellaceae</taxon>
        <taxon>Sandaracinobacter</taxon>
    </lineage>
</organism>
<dbReference type="NCBIfam" id="TIGR04215">
    <property type="entry name" value="choice_anch_A"/>
    <property type="match status" value="1"/>
</dbReference>
<dbReference type="NCBIfam" id="TIGR02595">
    <property type="entry name" value="PEP_CTERM"/>
    <property type="match status" value="1"/>
</dbReference>
<name>A0A501XP39_9SPHN</name>
<dbReference type="AlphaFoldDB" id="A0A501XP39"/>
<dbReference type="Pfam" id="PF07589">
    <property type="entry name" value="PEP-CTERM"/>
    <property type="match status" value="1"/>
</dbReference>
<dbReference type="Proteomes" id="UP000319897">
    <property type="component" value="Unassembled WGS sequence"/>
</dbReference>
<feature type="domain" description="Choice-of-anchor A" evidence="3">
    <location>
        <begin position="28"/>
        <end position="256"/>
    </location>
</feature>